<accession>A0A1M7YP42</accession>
<dbReference type="AlphaFoldDB" id="A0A1M7YP42"/>
<evidence type="ECO:0000256" key="1">
    <source>
        <dbReference type="SAM" id="MobiDB-lite"/>
    </source>
</evidence>
<dbReference type="STRING" id="1117707.VQ7734_00083"/>
<reference evidence="3" key="1">
    <citation type="submission" date="2016-12" db="EMBL/GenBank/DDBJ databases">
        <authorList>
            <person name="Rodrigo-Torres L."/>
            <person name="Arahal R.D."/>
            <person name="Lucena T."/>
        </authorList>
    </citation>
    <scope>NUCLEOTIDE SEQUENCE [LARGE SCALE GENOMIC DNA]</scope>
</reference>
<dbReference type="RefSeq" id="WP_073579291.1">
    <property type="nucleotide sequence ID" value="NZ_AP024898.1"/>
</dbReference>
<protein>
    <submittedName>
        <fullName evidence="2">Uncharacterized protein</fullName>
    </submittedName>
</protein>
<name>A0A1M7YP42_9VIBR</name>
<proteinExistence type="predicted"/>
<organism evidence="2 3">
    <name type="scientific">Vibrio quintilis</name>
    <dbReference type="NCBI Taxonomy" id="1117707"/>
    <lineage>
        <taxon>Bacteria</taxon>
        <taxon>Pseudomonadati</taxon>
        <taxon>Pseudomonadota</taxon>
        <taxon>Gammaproteobacteria</taxon>
        <taxon>Vibrionales</taxon>
        <taxon>Vibrionaceae</taxon>
        <taxon>Vibrio</taxon>
    </lineage>
</organism>
<feature type="region of interest" description="Disordered" evidence="1">
    <location>
        <begin position="1"/>
        <end position="20"/>
    </location>
</feature>
<dbReference type="EMBL" id="FRFG01000003">
    <property type="protein sequence ID" value="SHO54369.1"/>
    <property type="molecule type" value="Genomic_DNA"/>
</dbReference>
<evidence type="ECO:0000313" key="2">
    <source>
        <dbReference type="EMBL" id="SHO54369.1"/>
    </source>
</evidence>
<evidence type="ECO:0000313" key="3">
    <source>
        <dbReference type="Proteomes" id="UP000184600"/>
    </source>
</evidence>
<keyword evidence="3" id="KW-1185">Reference proteome</keyword>
<sequence>MNHPPILPEYPEQNDLSQTEFDHQRERIAKLRDGIAEIARMQINDPEGNPEVIDQCGKLLAEI</sequence>
<gene>
    <name evidence="2" type="ORF">VQ7734_00083</name>
</gene>
<dbReference type="Proteomes" id="UP000184600">
    <property type="component" value="Unassembled WGS sequence"/>
</dbReference>